<name>A0A0F9NSI1_9ZZZZ</name>
<accession>A0A0F9NSI1</accession>
<dbReference type="SMART" id="SM00174">
    <property type="entry name" value="RHO"/>
    <property type="match status" value="1"/>
</dbReference>
<dbReference type="Gene3D" id="3.40.50.300">
    <property type="entry name" value="P-loop containing nucleotide triphosphate hydrolases"/>
    <property type="match status" value="1"/>
</dbReference>
<gene>
    <name evidence="2" type="ORF">LCGC14_0914940</name>
</gene>
<protein>
    <submittedName>
        <fullName evidence="2">Uncharacterized protein</fullName>
    </submittedName>
</protein>
<dbReference type="AlphaFoldDB" id="A0A0F9NSI1"/>
<dbReference type="InterPro" id="IPR027417">
    <property type="entry name" value="P-loop_NTPase"/>
</dbReference>
<dbReference type="SUPFAM" id="SSF103196">
    <property type="entry name" value="Roadblock/LC7 domain"/>
    <property type="match status" value="1"/>
</dbReference>
<sequence>MKDVDGVIEVIITDRDGLVITSESGGEAGDETVLGAMAVSIDTYIERIKGEFSGETSFFNITTIGSKKFAYCSMGLKSILLTISEITTSDTELRVYSEHIAGKIELLLEGNENVSLEIPALLRVLAKSKDGKIPTGDFSIKLILTGNYKVGKTSLVLRFVENTFKNSYNSTIGVEISQKSINISDTTKIEFVIWDIGGQMIQMAPYRKRFYSGANSAFIVIDRTRSNNLDSIETWYSDVKDHITKDINVILIGNKSDLVDDIVISEDQIKEIAEKNGFNYILTSAKTGENVLESFLYIAYKFLESVS</sequence>
<dbReference type="GO" id="GO:0005525">
    <property type="term" value="F:GTP binding"/>
    <property type="evidence" value="ECO:0007669"/>
    <property type="project" value="InterPro"/>
</dbReference>
<organism evidence="2">
    <name type="scientific">marine sediment metagenome</name>
    <dbReference type="NCBI Taxonomy" id="412755"/>
    <lineage>
        <taxon>unclassified sequences</taxon>
        <taxon>metagenomes</taxon>
        <taxon>ecological metagenomes</taxon>
    </lineage>
</organism>
<dbReference type="Pfam" id="PF00071">
    <property type="entry name" value="Ras"/>
    <property type="match status" value="1"/>
</dbReference>
<dbReference type="SUPFAM" id="SSF52540">
    <property type="entry name" value="P-loop containing nucleoside triphosphate hydrolases"/>
    <property type="match status" value="1"/>
</dbReference>
<dbReference type="InterPro" id="IPR005225">
    <property type="entry name" value="Small_GTP-bd"/>
</dbReference>
<dbReference type="PANTHER" id="PTHR47978">
    <property type="match status" value="1"/>
</dbReference>
<comment type="caution">
    <text evidence="2">The sequence shown here is derived from an EMBL/GenBank/DDBJ whole genome shotgun (WGS) entry which is preliminary data.</text>
</comment>
<evidence type="ECO:0000256" key="1">
    <source>
        <dbReference type="ARBA" id="ARBA00022741"/>
    </source>
</evidence>
<dbReference type="NCBIfam" id="TIGR00231">
    <property type="entry name" value="small_GTP"/>
    <property type="match status" value="1"/>
</dbReference>
<dbReference type="SMART" id="SM00175">
    <property type="entry name" value="RAB"/>
    <property type="match status" value="1"/>
</dbReference>
<dbReference type="CDD" id="cd00154">
    <property type="entry name" value="Rab"/>
    <property type="match status" value="1"/>
</dbReference>
<dbReference type="PRINTS" id="PR00449">
    <property type="entry name" value="RASTRNSFRMNG"/>
</dbReference>
<dbReference type="InterPro" id="IPR001806">
    <property type="entry name" value="Small_GTPase"/>
</dbReference>
<dbReference type="PROSITE" id="PS51419">
    <property type="entry name" value="RAB"/>
    <property type="match status" value="1"/>
</dbReference>
<keyword evidence="1" id="KW-0547">Nucleotide-binding</keyword>
<dbReference type="EMBL" id="LAZR01003059">
    <property type="protein sequence ID" value="KKN22465.1"/>
    <property type="molecule type" value="Genomic_DNA"/>
</dbReference>
<dbReference type="FunFam" id="3.40.50.300:FF:001447">
    <property type="entry name" value="Ras-related protein Rab-1B"/>
    <property type="match status" value="1"/>
</dbReference>
<evidence type="ECO:0000313" key="2">
    <source>
        <dbReference type="EMBL" id="KKN22465.1"/>
    </source>
</evidence>
<dbReference type="SMART" id="SM00173">
    <property type="entry name" value="RAS"/>
    <property type="match status" value="1"/>
</dbReference>
<dbReference type="GO" id="GO:0003924">
    <property type="term" value="F:GTPase activity"/>
    <property type="evidence" value="ECO:0007669"/>
    <property type="project" value="InterPro"/>
</dbReference>
<proteinExistence type="predicted"/>
<reference evidence="2" key="1">
    <citation type="journal article" date="2015" name="Nature">
        <title>Complex archaea that bridge the gap between prokaryotes and eukaryotes.</title>
        <authorList>
            <person name="Spang A."/>
            <person name="Saw J.H."/>
            <person name="Jorgensen S.L."/>
            <person name="Zaremba-Niedzwiedzka K."/>
            <person name="Martijn J."/>
            <person name="Lind A.E."/>
            <person name="van Eijk R."/>
            <person name="Schleper C."/>
            <person name="Guy L."/>
            <person name="Ettema T.J."/>
        </authorList>
    </citation>
    <scope>NUCLEOTIDE SEQUENCE</scope>
</reference>